<dbReference type="PROSITE" id="PS01013">
    <property type="entry name" value="OSBP"/>
    <property type="match status" value="1"/>
</dbReference>
<organism evidence="5">
    <name type="scientific">Zeugodacus cucurbitae</name>
    <name type="common">Melon fruit fly</name>
    <name type="synonym">Bactrocera cucurbitae</name>
    <dbReference type="NCBI Taxonomy" id="28588"/>
    <lineage>
        <taxon>Eukaryota</taxon>
        <taxon>Metazoa</taxon>
        <taxon>Ecdysozoa</taxon>
        <taxon>Arthropoda</taxon>
        <taxon>Hexapoda</taxon>
        <taxon>Insecta</taxon>
        <taxon>Pterygota</taxon>
        <taxon>Neoptera</taxon>
        <taxon>Endopterygota</taxon>
        <taxon>Diptera</taxon>
        <taxon>Brachycera</taxon>
        <taxon>Muscomorpha</taxon>
        <taxon>Tephritoidea</taxon>
        <taxon>Tephritidae</taxon>
        <taxon>Zeugodacus</taxon>
        <taxon>Zeugodacus</taxon>
    </lineage>
</organism>
<reference evidence="5" key="1">
    <citation type="submission" date="2014-11" db="EMBL/GenBank/DDBJ databases">
        <authorList>
            <person name="Geib S."/>
        </authorList>
    </citation>
    <scope>NUCLEOTIDE SEQUENCE</scope>
</reference>
<dbReference type="Gene3D" id="2.40.160.120">
    <property type="match status" value="1"/>
</dbReference>
<proteinExistence type="inferred from homology"/>
<name>A0A0A1X2B1_ZEUCU</name>
<evidence type="ECO:0000313" key="5">
    <source>
        <dbReference type="EMBL" id="JAD05026.1"/>
    </source>
</evidence>
<dbReference type="GO" id="GO:0005829">
    <property type="term" value="C:cytosol"/>
    <property type="evidence" value="ECO:0007669"/>
    <property type="project" value="TreeGrafter"/>
</dbReference>
<reference evidence="5" key="2">
    <citation type="journal article" date="2015" name="Gigascience">
        <title>Reconstructing a comprehensive transcriptome assembly of a white-pupal translocated strain of the pest fruit fly Bactrocera cucurbitae.</title>
        <authorList>
            <person name="Sim S.B."/>
            <person name="Calla B."/>
            <person name="Hall B."/>
            <person name="DeRego T."/>
            <person name="Geib S.M."/>
        </authorList>
    </citation>
    <scope>NUCLEOTIDE SEQUENCE</scope>
</reference>
<accession>A0A0A1X2B1</accession>
<dbReference type="FunFam" id="2.40.160.120:FF:000005">
    <property type="entry name" value="Oxysterol-binding protein"/>
    <property type="match status" value="1"/>
</dbReference>
<dbReference type="OrthoDB" id="416222at2759"/>
<keyword evidence="4" id="KW-0175">Coiled coil</keyword>
<dbReference type="Pfam" id="PF01237">
    <property type="entry name" value="Oxysterol_BP"/>
    <property type="match status" value="1"/>
</dbReference>
<sequence length="450" mass="52098">MSNNGSIIQRTYLPSEMVQWNERNVMSVLKNCLGKELSKVTMPVTLNEPLSFLQRICEYMEYAEILNQAAEEEDPADRMKHVATFAVSALASNWERIGKPFNPLLGETYELQTNGFKILCEQVSHHPPISAFNVESANYKFYGSINPKIKFMGKSINIQPKGMVTVELTRWNEAYTWSNVNCCVHNVVVGKLWIEQHGTMEIKNHVNGYRAILDFKEASSCKEANQVFGIVEDDKKKIKYRLFGKWNEYFKCASEEDYHLIMKLKEQQDGNESMSSLDRNSRKIFSKLNSFKMPSFLSVSIQDDQAGTSDFKSLSLNEDVSHISSDIKSTLLWKCKERPVYSAKYYHFTDFAMQLNAINPLNANTLCITDSRLRPDIRYLEEGDVAAASAQKNRLEEKQREAKRSRKGQNNDLWQPRWFKFGINPLTKYEDWMYIGGYWERSHETTSQIF</sequence>
<dbReference type="GO" id="GO:0006869">
    <property type="term" value="P:lipid transport"/>
    <property type="evidence" value="ECO:0007669"/>
    <property type="project" value="UniProtKB-KW"/>
</dbReference>
<feature type="coiled-coil region" evidence="4">
    <location>
        <begin position="385"/>
        <end position="412"/>
    </location>
</feature>
<keyword evidence="3" id="KW-0813">Transport</keyword>
<protein>
    <recommendedName>
        <fullName evidence="3">Oxysterol-binding protein</fullName>
    </recommendedName>
</protein>
<comment type="similarity">
    <text evidence="2">Belongs to the OSBP family.</text>
</comment>
<dbReference type="EMBL" id="GBXI01009266">
    <property type="protein sequence ID" value="JAD05026.1"/>
    <property type="molecule type" value="Transcribed_RNA"/>
</dbReference>
<gene>
    <name evidence="5" type="primary">OSBPL2</name>
    <name evidence="5" type="ORF">g.4690</name>
</gene>
<dbReference type="GO" id="GO:0005886">
    <property type="term" value="C:plasma membrane"/>
    <property type="evidence" value="ECO:0007669"/>
    <property type="project" value="TreeGrafter"/>
</dbReference>
<dbReference type="GO" id="GO:0032934">
    <property type="term" value="F:sterol binding"/>
    <property type="evidence" value="ECO:0007669"/>
    <property type="project" value="TreeGrafter"/>
</dbReference>
<evidence type="ECO:0000256" key="1">
    <source>
        <dbReference type="ARBA" id="ARBA00023121"/>
    </source>
</evidence>
<evidence type="ECO:0000256" key="2">
    <source>
        <dbReference type="RuleBase" id="RU003844"/>
    </source>
</evidence>
<dbReference type="InterPro" id="IPR000648">
    <property type="entry name" value="Oxysterol-bd"/>
</dbReference>
<dbReference type="InterPro" id="IPR037239">
    <property type="entry name" value="OSBP_sf"/>
</dbReference>
<dbReference type="SUPFAM" id="SSF144000">
    <property type="entry name" value="Oxysterol-binding protein-like"/>
    <property type="match status" value="1"/>
</dbReference>
<keyword evidence="3" id="KW-0445">Lipid transport</keyword>
<evidence type="ECO:0000256" key="3">
    <source>
        <dbReference type="RuleBase" id="RU003845"/>
    </source>
</evidence>
<dbReference type="PANTHER" id="PTHR10972">
    <property type="entry name" value="OXYSTEROL-BINDING PROTEIN-RELATED"/>
    <property type="match status" value="1"/>
</dbReference>
<keyword evidence="1" id="KW-0446">Lipid-binding</keyword>
<dbReference type="FunFam" id="3.30.70.3490:FF:000015">
    <property type="entry name" value="Oxysterol-binding protein"/>
    <property type="match status" value="1"/>
</dbReference>
<evidence type="ECO:0000256" key="4">
    <source>
        <dbReference type="SAM" id="Coils"/>
    </source>
</evidence>
<dbReference type="InterPro" id="IPR018494">
    <property type="entry name" value="Oxysterol-bd_CS"/>
</dbReference>
<dbReference type="Gene3D" id="3.30.70.3490">
    <property type="match status" value="1"/>
</dbReference>
<dbReference type="GO" id="GO:0097038">
    <property type="term" value="C:perinuclear endoplasmic reticulum"/>
    <property type="evidence" value="ECO:0007669"/>
    <property type="project" value="TreeGrafter"/>
</dbReference>
<dbReference type="PANTHER" id="PTHR10972:SF209">
    <property type="entry name" value="OXYSTEROL-BINDING PROTEIN"/>
    <property type="match status" value="1"/>
</dbReference>
<dbReference type="AlphaFoldDB" id="A0A0A1X2B1"/>